<dbReference type="Pfam" id="PF10502">
    <property type="entry name" value="Peptidase_S26"/>
    <property type="match status" value="1"/>
</dbReference>
<dbReference type="EC" id="3.4.21.89" evidence="4 8"/>
<dbReference type="PANTHER" id="PTHR43390">
    <property type="entry name" value="SIGNAL PEPTIDASE I"/>
    <property type="match status" value="1"/>
</dbReference>
<evidence type="ECO:0000256" key="9">
    <source>
        <dbReference type="RuleBase" id="RU362042"/>
    </source>
</evidence>
<sequence>MLSEERGKILKSKEKSPNLAIEVIKLVVTAVVLAVLIRHFVFNTTMVIGQSMEPTLHQNERMICLVFPNYFSDPERGDIVIIDAPDGSGKEYVKRVIGTPGDQVAIRSGEVYVNGVRIEEDYIHPGVETGTYQGDEWTLGPDEFFVMGDNRNEGMSIDSRYFGPVEKKHIRSRAALRYYPFSKFTVFHGQND</sequence>
<comment type="caution">
    <text evidence="11">The sequence shown here is derived from an EMBL/GenBank/DDBJ whole genome shotgun (WGS) entry which is preliminary data.</text>
</comment>
<reference evidence="12" key="1">
    <citation type="submission" date="2016-01" db="EMBL/GenBank/DDBJ databases">
        <authorList>
            <person name="Mitreva M."/>
            <person name="Pepin K.H."/>
            <person name="Mihindukulasuriya K.A."/>
            <person name="Fulton R."/>
            <person name="Fronick C."/>
            <person name="O'Laughlin M."/>
            <person name="Miner T."/>
            <person name="Herter B."/>
            <person name="Rosa B.A."/>
            <person name="Cordes M."/>
            <person name="Tomlinson C."/>
            <person name="Wollam A."/>
            <person name="Palsikar V.B."/>
            <person name="Mardis E.R."/>
            <person name="Wilson R.K."/>
        </authorList>
    </citation>
    <scope>NUCLEOTIDE SEQUENCE [LARGE SCALE GENOMIC DNA]</scope>
    <source>
        <strain evidence="12">DNF00729</strain>
    </source>
</reference>
<dbReference type="PANTHER" id="PTHR43390:SF1">
    <property type="entry name" value="CHLOROPLAST PROCESSING PEPTIDASE"/>
    <property type="match status" value="1"/>
</dbReference>
<dbReference type="GO" id="GO:0009003">
    <property type="term" value="F:signal peptidase activity"/>
    <property type="evidence" value="ECO:0007669"/>
    <property type="project" value="UniProtKB-EC"/>
</dbReference>
<feature type="active site" evidence="7">
    <location>
        <position position="94"/>
    </location>
</feature>
<keyword evidence="5 8" id="KW-0645">Protease</keyword>
<proteinExistence type="inferred from homology"/>
<keyword evidence="8" id="KW-0812">Transmembrane</keyword>
<evidence type="ECO:0000256" key="4">
    <source>
        <dbReference type="ARBA" id="ARBA00013208"/>
    </source>
</evidence>
<dbReference type="GO" id="GO:0006465">
    <property type="term" value="P:signal peptide processing"/>
    <property type="evidence" value="ECO:0007669"/>
    <property type="project" value="InterPro"/>
</dbReference>
<evidence type="ECO:0000256" key="8">
    <source>
        <dbReference type="RuleBase" id="RU003993"/>
    </source>
</evidence>
<dbReference type="PROSITE" id="PS00501">
    <property type="entry name" value="SPASE_I_1"/>
    <property type="match status" value="1"/>
</dbReference>
<dbReference type="Proteomes" id="UP000070442">
    <property type="component" value="Unassembled WGS sequence"/>
</dbReference>
<dbReference type="InterPro" id="IPR019533">
    <property type="entry name" value="Peptidase_S26"/>
</dbReference>
<keyword evidence="8" id="KW-1133">Transmembrane helix</keyword>
<evidence type="ECO:0000256" key="1">
    <source>
        <dbReference type="ARBA" id="ARBA00000677"/>
    </source>
</evidence>
<dbReference type="PROSITE" id="PS00760">
    <property type="entry name" value="SPASE_I_2"/>
    <property type="match status" value="1"/>
</dbReference>
<dbReference type="EMBL" id="LSDG01000023">
    <property type="protein sequence ID" value="KXB67005.1"/>
    <property type="molecule type" value="Genomic_DNA"/>
</dbReference>
<comment type="similarity">
    <text evidence="3 9">Belongs to the peptidase S26 family.</text>
</comment>
<evidence type="ECO:0000313" key="12">
    <source>
        <dbReference type="Proteomes" id="UP000070442"/>
    </source>
</evidence>
<accession>A0A134AH77</accession>
<feature type="domain" description="Peptidase S26" evidence="10">
    <location>
        <begin position="21"/>
        <end position="179"/>
    </location>
</feature>
<feature type="transmembrane region" description="Helical" evidence="8">
    <location>
        <begin position="20"/>
        <end position="41"/>
    </location>
</feature>
<organism evidence="11 12">
    <name type="scientific">Aedoeadaptatus coxii</name>
    <dbReference type="NCBI Taxonomy" id="755172"/>
    <lineage>
        <taxon>Bacteria</taxon>
        <taxon>Bacillati</taxon>
        <taxon>Bacillota</taxon>
        <taxon>Tissierellia</taxon>
        <taxon>Tissierellales</taxon>
        <taxon>Peptoniphilaceae</taxon>
        <taxon>Aedoeadaptatus</taxon>
    </lineage>
</organism>
<dbReference type="CDD" id="cd06530">
    <property type="entry name" value="S26_SPase_I"/>
    <property type="match status" value="1"/>
</dbReference>
<comment type="subcellular location">
    <subcellularLocation>
        <location evidence="2">Cell membrane</location>
        <topology evidence="2">Single-pass type II membrane protein</topology>
    </subcellularLocation>
    <subcellularLocation>
        <location evidence="9">Membrane</location>
        <topology evidence="9">Single-pass type II membrane protein</topology>
    </subcellularLocation>
</comment>
<dbReference type="InterPro" id="IPR000223">
    <property type="entry name" value="Pept_S26A_signal_pept_1"/>
</dbReference>
<name>A0A134AH77_9FIRM</name>
<keyword evidence="6 8" id="KW-0378">Hydrolase</keyword>
<evidence type="ECO:0000256" key="2">
    <source>
        <dbReference type="ARBA" id="ARBA00004401"/>
    </source>
</evidence>
<evidence type="ECO:0000259" key="10">
    <source>
        <dbReference type="Pfam" id="PF10502"/>
    </source>
</evidence>
<dbReference type="NCBIfam" id="TIGR02227">
    <property type="entry name" value="sigpep_I_bact"/>
    <property type="match status" value="1"/>
</dbReference>
<gene>
    <name evidence="11" type="ORF">HMPREF1863_00731</name>
</gene>
<dbReference type="InterPro" id="IPR036286">
    <property type="entry name" value="LexA/Signal_pep-like_sf"/>
</dbReference>
<keyword evidence="12" id="KW-1185">Reference proteome</keyword>
<evidence type="ECO:0000256" key="7">
    <source>
        <dbReference type="PIRSR" id="PIRSR600223-1"/>
    </source>
</evidence>
<evidence type="ECO:0000313" key="11">
    <source>
        <dbReference type="EMBL" id="KXB67005.1"/>
    </source>
</evidence>
<dbReference type="InterPro" id="IPR019756">
    <property type="entry name" value="Pept_S26A_signal_pept_1_Ser-AS"/>
</dbReference>
<feature type="active site" evidence="7">
    <location>
        <position position="51"/>
    </location>
</feature>
<dbReference type="PATRIC" id="fig|755172.3.peg.701"/>
<evidence type="ECO:0000256" key="6">
    <source>
        <dbReference type="ARBA" id="ARBA00022801"/>
    </source>
</evidence>
<dbReference type="STRING" id="755172.HMPREF1863_00731"/>
<dbReference type="AlphaFoldDB" id="A0A134AH77"/>
<dbReference type="SUPFAM" id="SSF51306">
    <property type="entry name" value="LexA/Signal peptidase"/>
    <property type="match status" value="1"/>
</dbReference>
<comment type="catalytic activity">
    <reaction evidence="1 8">
        <text>Cleavage of hydrophobic, N-terminal signal or leader sequences from secreted and periplasmic proteins.</text>
        <dbReference type="EC" id="3.4.21.89"/>
    </reaction>
</comment>
<dbReference type="PRINTS" id="PR00727">
    <property type="entry name" value="LEADERPTASE"/>
</dbReference>
<dbReference type="InterPro" id="IPR019757">
    <property type="entry name" value="Pept_S26A_signal_pept_1_Lys-AS"/>
</dbReference>
<keyword evidence="8" id="KW-0472">Membrane</keyword>
<dbReference type="GO" id="GO:0004252">
    <property type="term" value="F:serine-type endopeptidase activity"/>
    <property type="evidence" value="ECO:0007669"/>
    <property type="project" value="InterPro"/>
</dbReference>
<evidence type="ECO:0000256" key="5">
    <source>
        <dbReference type="ARBA" id="ARBA00022670"/>
    </source>
</evidence>
<dbReference type="GO" id="GO:0005886">
    <property type="term" value="C:plasma membrane"/>
    <property type="evidence" value="ECO:0007669"/>
    <property type="project" value="UniProtKB-SubCell"/>
</dbReference>
<dbReference type="Gene3D" id="2.10.109.10">
    <property type="entry name" value="Umud Fragment, subunit A"/>
    <property type="match status" value="1"/>
</dbReference>
<evidence type="ECO:0000256" key="3">
    <source>
        <dbReference type="ARBA" id="ARBA00009370"/>
    </source>
</evidence>
<protein>
    <recommendedName>
        <fullName evidence="4 8">Signal peptidase I</fullName>
        <ecNumber evidence="4 8">3.4.21.89</ecNumber>
    </recommendedName>
</protein>